<protein>
    <submittedName>
        <fullName evidence="1">Uncharacterized protein</fullName>
    </submittedName>
</protein>
<reference evidence="2" key="1">
    <citation type="submission" date="2017-09" db="EMBL/GenBank/DDBJ databases">
        <title>FDA dAtabase for Regulatory Grade micrObial Sequences (FDA-ARGOS): Supporting development and validation of Infectious Disease Dx tests.</title>
        <authorList>
            <person name="Minogue T."/>
            <person name="Wolcott M."/>
            <person name="Wasieloski L."/>
            <person name="Aguilar W."/>
            <person name="Moore D."/>
            <person name="Tallon L."/>
            <person name="Sadzewicz L."/>
            <person name="Ott S."/>
            <person name="Zhao X."/>
            <person name="Nagaraj S."/>
            <person name="Vavikolanu K."/>
            <person name="Aluvathingal J."/>
            <person name="Nadendla S."/>
            <person name="Sichtig H."/>
        </authorList>
    </citation>
    <scope>NUCLEOTIDE SEQUENCE [LARGE SCALE GENOMIC DNA]</scope>
    <source>
        <strain evidence="2">FDAARGOS_369</strain>
    </source>
</reference>
<dbReference type="Proteomes" id="UP000218628">
    <property type="component" value="Chromosome"/>
</dbReference>
<proteinExistence type="predicted"/>
<sequence>MATIAQELAASQDADLLKRARQAAQRQRIPNALYSVEANIGLLVSLPTGAGSSNTIADEHAYAVAEHAKAVAALDAAQAELDAKRAALASPGADPARVTDEYIMHAIGVLFKAPNTEETTTGE</sequence>
<dbReference type="RefSeq" id="WP_070600083.1">
    <property type="nucleotide sequence ID" value="NZ_CP023510.1"/>
</dbReference>
<dbReference type="AlphaFoldDB" id="A0A291DCT2"/>
<evidence type="ECO:0000313" key="2">
    <source>
        <dbReference type="Proteomes" id="UP000218628"/>
    </source>
</evidence>
<accession>A0A291DCT2</accession>
<organism evidence="1 2">
    <name type="scientific">Rothia mucilaginosa</name>
    <dbReference type="NCBI Taxonomy" id="43675"/>
    <lineage>
        <taxon>Bacteria</taxon>
        <taxon>Bacillati</taxon>
        <taxon>Actinomycetota</taxon>
        <taxon>Actinomycetes</taxon>
        <taxon>Micrococcales</taxon>
        <taxon>Micrococcaceae</taxon>
        <taxon>Rothia</taxon>
    </lineage>
</organism>
<evidence type="ECO:0000313" key="1">
    <source>
        <dbReference type="EMBL" id="ATF62302.1"/>
    </source>
</evidence>
<name>A0A291DCT2_9MICC</name>
<dbReference type="EMBL" id="CP023510">
    <property type="protein sequence ID" value="ATF62302.1"/>
    <property type="molecule type" value="Genomic_DNA"/>
</dbReference>
<gene>
    <name evidence="1" type="ORF">CO690_00870</name>
</gene>